<feature type="region of interest" description="Disordered" evidence="1">
    <location>
        <begin position="529"/>
        <end position="551"/>
    </location>
</feature>
<reference evidence="3" key="1">
    <citation type="submission" date="2022-06" db="EMBL/GenBank/DDBJ databases">
        <title>Complete genome sequences of two strains of the flax pathogen Septoria linicola.</title>
        <authorList>
            <person name="Lapalu N."/>
            <person name="Simon A."/>
            <person name="Demenou B."/>
            <person name="Paumier D."/>
            <person name="Guillot M.-P."/>
            <person name="Gout L."/>
            <person name="Valade R."/>
        </authorList>
    </citation>
    <scope>NUCLEOTIDE SEQUENCE</scope>
    <source>
        <strain evidence="3">SE15195</strain>
    </source>
</reference>
<accession>A0A9Q9EDK6</accession>
<dbReference type="GO" id="GO:0005802">
    <property type="term" value="C:trans-Golgi network"/>
    <property type="evidence" value="ECO:0007669"/>
    <property type="project" value="TreeGrafter"/>
</dbReference>
<evidence type="ECO:0000256" key="1">
    <source>
        <dbReference type="SAM" id="MobiDB-lite"/>
    </source>
</evidence>
<sequence>MATAITSTRAAFEALSQFAHIDVLLPRESDVRFATLVDAGGQATVSRVPTRRNLFFDEQANVFVLLKTAAKEAAVRSILPELELVLAAHATDAVPQGNSNAAFASGKHDLNNNTLRASDFHEIIATAEHTYVVWQQPLHLVRPRARLHRPAVYFTANLAIQAQSGLRPSVTKKLSLAPFQPLPANVLEPLSFGCFTGAASVSISESRITKVAPKSSNIHDLVRPIRGATRRAFPIVPALISRIRYSTLPDAIVASLHLETSHIVAGRTQILHAGLTVDNADVKSLTDVALPLEAHGGDEVVLLYKVLPENAIARQLSAEHSSVSVSVKAEVTLDQGSHILLDIEWEANIDLTHVWQAPLYQWSRPAGRSSHHKSLSEQSWGKPTRHVTSDADVSTEGGVIFNFRAAALSHDTTEFRVSVHCNNRSSRPRRFGLVMTQPYKNRISAPVNAASTTRDSAEHSDPFEQKDTVDVLDLNPDARIGPLPSRACFESHMLFKALRAGVLDLGTLKIMDLDTRQTVDVRELPDTIAPTFTQEKPHSAGGQLEVGLQLA</sequence>
<evidence type="ECO:0000259" key="2">
    <source>
        <dbReference type="Pfam" id="PF12735"/>
    </source>
</evidence>
<dbReference type="InterPro" id="IPR024662">
    <property type="entry name" value="Trs65"/>
</dbReference>
<feature type="domain" description="Trafficking protein particle complex II-specific subunit 65 IgD3" evidence="2">
    <location>
        <begin position="390"/>
        <end position="528"/>
    </location>
</feature>
<protein>
    <submittedName>
        <fullName evidence="3">Trafficking protein particle complex II-specific subunit 65</fullName>
    </submittedName>
</protein>
<dbReference type="Proteomes" id="UP001056384">
    <property type="component" value="Chromosome 1"/>
</dbReference>
<dbReference type="OrthoDB" id="5345392at2759"/>
<gene>
    <name evidence="3" type="ORF">Slin15195_G011850</name>
</gene>
<dbReference type="Pfam" id="PF12735">
    <property type="entry name" value="IgD3_Trs65"/>
    <property type="match status" value="1"/>
</dbReference>
<keyword evidence="4" id="KW-1185">Reference proteome</keyword>
<evidence type="ECO:0000313" key="3">
    <source>
        <dbReference type="EMBL" id="USW47866.1"/>
    </source>
</evidence>
<evidence type="ECO:0000313" key="4">
    <source>
        <dbReference type="Proteomes" id="UP001056384"/>
    </source>
</evidence>
<dbReference type="GO" id="GO:0006891">
    <property type="term" value="P:intra-Golgi vesicle-mediated transport"/>
    <property type="evidence" value="ECO:0007669"/>
    <property type="project" value="InterPro"/>
</dbReference>
<dbReference type="InterPro" id="IPR055420">
    <property type="entry name" value="IgD3_Trs65"/>
</dbReference>
<name>A0A9Q9EDK6_9PEZI</name>
<dbReference type="GO" id="GO:1990071">
    <property type="term" value="C:TRAPPII protein complex"/>
    <property type="evidence" value="ECO:0007669"/>
    <property type="project" value="InterPro"/>
</dbReference>
<dbReference type="PANTHER" id="PTHR28159:SF1">
    <property type="entry name" value="TRAFFICKING PROTEIN PARTICLE COMPLEX II-SPECIFIC SUBUNIT 65"/>
    <property type="match status" value="1"/>
</dbReference>
<proteinExistence type="predicted"/>
<organism evidence="3 4">
    <name type="scientific">Septoria linicola</name>
    <dbReference type="NCBI Taxonomy" id="215465"/>
    <lineage>
        <taxon>Eukaryota</taxon>
        <taxon>Fungi</taxon>
        <taxon>Dikarya</taxon>
        <taxon>Ascomycota</taxon>
        <taxon>Pezizomycotina</taxon>
        <taxon>Dothideomycetes</taxon>
        <taxon>Dothideomycetidae</taxon>
        <taxon>Mycosphaerellales</taxon>
        <taxon>Mycosphaerellaceae</taxon>
        <taxon>Septoria</taxon>
    </lineage>
</organism>
<dbReference type="PANTHER" id="PTHR28159">
    <property type="entry name" value="TRAFFICKING PROTEIN PARTICLE COMPLEX II-SPECIFIC SUBUNIT 65"/>
    <property type="match status" value="1"/>
</dbReference>
<dbReference type="AlphaFoldDB" id="A0A9Q9EDK6"/>
<dbReference type="EMBL" id="CP099418">
    <property type="protein sequence ID" value="USW47866.1"/>
    <property type="molecule type" value="Genomic_DNA"/>
</dbReference>
<feature type="region of interest" description="Disordered" evidence="1">
    <location>
        <begin position="366"/>
        <end position="391"/>
    </location>
</feature>